<reference evidence="1" key="1">
    <citation type="submission" date="2023-07" db="EMBL/GenBank/DDBJ databases">
        <title>Comparative genomics of wheat-associated soil bacteria to identify genetic determinants of phenazine resistance.</title>
        <authorList>
            <person name="Mouncey N."/>
        </authorList>
    </citation>
    <scope>NUCLEOTIDE SEQUENCE</scope>
    <source>
        <strain evidence="1">V4I22</strain>
    </source>
</reference>
<evidence type="ECO:0000313" key="1">
    <source>
        <dbReference type="EMBL" id="MDQ0904828.1"/>
    </source>
</evidence>
<accession>A0AAW8F4U5</accession>
<name>A0AAW8F4U5_9ACTN</name>
<dbReference type="AlphaFoldDB" id="A0AAW8F4U5"/>
<dbReference type="RefSeq" id="WP_306972354.1">
    <property type="nucleotide sequence ID" value="NZ_JAUSZV010000005.1"/>
</dbReference>
<gene>
    <name evidence="1" type="ORF">QFZ22_000813</name>
</gene>
<organism evidence="1 2">
    <name type="scientific">Streptomyces canus</name>
    <dbReference type="NCBI Taxonomy" id="58343"/>
    <lineage>
        <taxon>Bacteria</taxon>
        <taxon>Bacillati</taxon>
        <taxon>Actinomycetota</taxon>
        <taxon>Actinomycetes</taxon>
        <taxon>Kitasatosporales</taxon>
        <taxon>Streptomycetaceae</taxon>
        <taxon>Streptomyces</taxon>
        <taxon>Streptomyces aurantiacus group</taxon>
    </lineage>
</organism>
<sequence>MGTVRMGRGLLVRFLEDLGRREHLSRDHDGPNEHGWPIGGFVEVSEVDYRSEVGTMPDFKLGDPLDEYTEDVIKMPPPVVFRAQPDSYVLLKTPEQLRAWEQAVRQTTGLEIVAENLAGVASETGCSYGEASHSDDCGLA</sequence>
<proteinExistence type="predicted"/>
<dbReference type="Proteomes" id="UP001234216">
    <property type="component" value="Unassembled WGS sequence"/>
</dbReference>
<comment type="caution">
    <text evidence="1">The sequence shown here is derived from an EMBL/GenBank/DDBJ whole genome shotgun (WGS) entry which is preliminary data.</text>
</comment>
<dbReference type="EMBL" id="JAUSZV010000005">
    <property type="protein sequence ID" value="MDQ0904828.1"/>
    <property type="molecule type" value="Genomic_DNA"/>
</dbReference>
<protein>
    <submittedName>
        <fullName evidence="1">Uncharacterized protein</fullName>
    </submittedName>
</protein>
<evidence type="ECO:0000313" key="2">
    <source>
        <dbReference type="Proteomes" id="UP001234216"/>
    </source>
</evidence>